<evidence type="ECO:0000313" key="4">
    <source>
        <dbReference type="Proteomes" id="UP000295293"/>
    </source>
</evidence>
<keyword evidence="1" id="KW-0175">Coiled coil</keyword>
<feature type="chain" id="PRO_5020497511" description="Porin" evidence="2">
    <location>
        <begin position="29"/>
        <end position="456"/>
    </location>
</feature>
<evidence type="ECO:0000256" key="1">
    <source>
        <dbReference type="SAM" id="Coils"/>
    </source>
</evidence>
<protein>
    <recommendedName>
        <fullName evidence="5">Porin</fullName>
    </recommendedName>
</protein>
<proteinExistence type="predicted"/>
<organism evidence="3 4">
    <name type="scientific">Tahibacter aquaticus</name>
    <dbReference type="NCBI Taxonomy" id="520092"/>
    <lineage>
        <taxon>Bacteria</taxon>
        <taxon>Pseudomonadati</taxon>
        <taxon>Pseudomonadota</taxon>
        <taxon>Gammaproteobacteria</taxon>
        <taxon>Lysobacterales</taxon>
        <taxon>Rhodanobacteraceae</taxon>
        <taxon>Tahibacter</taxon>
    </lineage>
</organism>
<accession>A0A4R6Z746</accession>
<feature type="coiled-coil region" evidence="1">
    <location>
        <begin position="33"/>
        <end position="60"/>
    </location>
</feature>
<name>A0A4R6Z746_9GAMM</name>
<evidence type="ECO:0008006" key="5">
    <source>
        <dbReference type="Google" id="ProtNLM"/>
    </source>
</evidence>
<dbReference type="InterPro" id="IPR045748">
    <property type="entry name" value="DcaP"/>
</dbReference>
<dbReference type="Proteomes" id="UP000295293">
    <property type="component" value="Unassembled WGS sequence"/>
</dbReference>
<gene>
    <name evidence="3" type="ORF">DFR29_102204</name>
</gene>
<dbReference type="EMBL" id="SNZH01000002">
    <property type="protein sequence ID" value="TDR47544.1"/>
    <property type="molecule type" value="Genomic_DNA"/>
</dbReference>
<keyword evidence="4" id="KW-1185">Reference proteome</keyword>
<reference evidence="3 4" key="1">
    <citation type="submission" date="2019-03" db="EMBL/GenBank/DDBJ databases">
        <title>Genomic Encyclopedia of Type Strains, Phase IV (KMG-IV): sequencing the most valuable type-strain genomes for metagenomic binning, comparative biology and taxonomic classification.</title>
        <authorList>
            <person name="Goeker M."/>
        </authorList>
    </citation>
    <scope>NUCLEOTIDE SEQUENCE [LARGE SCALE GENOMIC DNA]</scope>
    <source>
        <strain evidence="3 4">DSM 21667</strain>
    </source>
</reference>
<evidence type="ECO:0000313" key="3">
    <source>
        <dbReference type="EMBL" id="TDR47544.1"/>
    </source>
</evidence>
<comment type="caution">
    <text evidence="3">The sequence shown here is derived from an EMBL/GenBank/DDBJ whole genome shotgun (WGS) entry which is preliminary data.</text>
</comment>
<dbReference type="Pfam" id="PF19577">
    <property type="entry name" value="DcaP"/>
    <property type="match status" value="1"/>
</dbReference>
<dbReference type="AlphaFoldDB" id="A0A4R6Z746"/>
<dbReference type="RefSeq" id="WP_243745952.1">
    <property type="nucleotide sequence ID" value="NZ_SNZH01000002.1"/>
</dbReference>
<dbReference type="SUPFAM" id="SSF56935">
    <property type="entry name" value="Porins"/>
    <property type="match status" value="1"/>
</dbReference>
<sequence length="456" mass="48481">MAISRHFSFRRTALAGALLLGLSGAVHADSRSEAALEARINQLEQQLAELKAAVEAQKKATAAAPAAAPAASGPAATGVKLPIQSTTLTPSANPGTTVKIGGFIKSDFMLTRTDGGQLADSASGRDLYVPGQTPVGGAGSNTDYDAGAKFSRLGIGIDTVTENNDKLGAFVEWDFFGGALGNENATNTYGLTLRHAYVYWNKWTAGQTWSTFMDTAALPEAVDFIGPTDGVIFVRQPQIRYTTGNFQISLEDPQTTVLPRGGGAAASSDRGALPDLAARYTWKGSWGHFGVAGLLRDLRVDRPAAGTTPAITDSQFGGALSVGGKWNLGESNDIRYQFTGGSISRYIGLGITADSVLDASNDLEAIDGWAGYVAWRHLFSKKLRSNLMYARSDYDNPLAFTGTGVTKSSSSFRLNLIYSPLPKLDVGVEYMIGRRELESGANGDIDRLQFMAKYSF</sequence>
<keyword evidence="2" id="KW-0732">Signal</keyword>
<evidence type="ECO:0000256" key="2">
    <source>
        <dbReference type="SAM" id="SignalP"/>
    </source>
</evidence>
<feature type="signal peptide" evidence="2">
    <location>
        <begin position="1"/>
        <end position="28"/>
    </location>
</feature>